<feature type="compositionally biased region" description="Basic and acidic residues" evidence="5">
    <location>
        <begin position="313"/>
        <end position="352"/>
    </location>
</feature>
<dbReference type="SUPFAM" id="SSF55315">
    <property type="entry name" value="L30e-like"/>
    <property type="match status" value="1"/>
</dbReference>
<evidence type="ECO:0000256" key="1">
    <source>
        <dbReference type="ARBA" id="ARBA00007326"/>
    </source>
</evidence>
<dbReference type="InterPro" id="IPR002483">
    <property type="entry name" value="PWI_dom"/>
</dbReference>
<feature type="compositionally biased region" description="Basic residues" evidence="5">
    <location>
        <begin position="406"/>
        <end position="418"/>
    </location>
</feature>
<dbReference type="Proteomes" id="UP000789508">
    <property type="component" value="Unassembled WGS sequence"/>
</dbReference>
<dbReference type="Gene3D" id="1.20.1390.10">
    <property type="entry name" value="PWI domain"/>
    <property type="match status" value="1"/>
</dbReference>
<comment type="caution">
    <text evidence="8">The sequence shown here is derived from an EMBL/GenBank/DDBJ whole genome shotgun (WGS) entry which is preliminary data.</text>
</comment>
<dbReference type="EMBL" id="CAJVPS010000231">
    <property type="protein sequence ID" value="CAG8467853.1"/>
    <property type="molecule type" value="Genomic_DNA"/>
</dbReference>
<keyword evidence="3" id="KW-0689">Ribosomal protein</keyword>
<sequence length="534" mass="62346">MAVKKAKKSAESINSRLALVMKSGKYTLGYKSTLKTLRQGKAKLIIISGNCPPLRKHELEYYAMLSKTTVHHYSGNNIDLGTACGKYFRVGVLSITDPETHFRVMMGDSGGFFKGTSLEQDSRFSDKEKKLLKSMNFPAEFNKKVDFDKVNMTVIKPWIANKVVELLGAEDEVVVNYVFGLLEEPNLDPRMMQINLTGFLEKNAPIFVAELWKLLLSAQEGVGGIPTVFLEQKMEEIRKKKEQDERIMSEIRKRRDKEDEERVRLRDVRERERRMRMILLLMLNEIISLVFVMVVMNERMVFRSITRDEEIRHRRSRSNNDSHDNDYKDSRRSPRSNKSEDDERDREHDSRHSSSNRRRSLKRGQSNERKSSTADRSSPSSSLPPPRERDRDRDDKSNRETASSSRQRHKSRYSRSRSRSRDQRRHEERRHYESRQRRSNQSRSRSRERADGGIERDDESLHKSRRHSSKREYNDTTNSPNNAKLNLLLSPNSRSSPETERNNDQIQNTTYDDNTQAATIIIPQETCRSSNIQV</sequence>
<feature type="transmembrane region" description="Helical" evidence="6">
    <location>
        <begin position="278"/>
        <end position="296"/>
    </location>
</feature>
<dbReference type="OrthoDB" id="163257at2759"/>
<dbReference type="InterPro" id="IPR036483">
    <property type="entry name" value="PWI_dom_sf"/>
</dbReference>
<evidence type="ECO:0000256" key="5">
    <source>
        <dbReference type="SAM" id="MobiDB-lite"/>
    </source>
</evidence>
<feature type="domain" description="PWI" evidence="7">
    <location>
        <begin position="134"/>
        <end position="232"/>
    </location>
</feature>
<dbReference type="InterPro" id="IPR004038">
    <property type="entry name" value="Ribosomal_eL8/eL30/eS12/Gad45"/>
</dbReference>
<evidence type="ECO:0000259" key="7">
    <source>
        <dbReference type="PROSITE" id="PS51025"/>
    </source>
</evidence>
<keyword evidence="4" id="KW-0687">Ribonucleoprotein</keyword>
<evidence type="ECO:0000256" key="3">
    <source>
        <dbReference type="ARBA" id="ARBA00022980"/>
    </source>
</evidence>
<accession>A0A9N8Z2Q8</accession>
<gene>
    <name evidence="8" type="ORF">ALEPTO_LOCUS1865</name>
</gene>
<evidence type="ECO:0000313" key="8">
    <source>
        <dbReference type="EMBL" id="CAG8467853.1"/>
    </source>
</evidence>
<dbReference type="Pfam" id="PF01248">
    <property type="entry name" value="Ribosomal_L7Ae"/>
    <property type="match status" value="1"/>
</dbReference>
<feature type="compositionally biased region" description="Polar residues" evidence="5">
    <location>
        <begin position="475"/>
        <end position="484"/>
    </location>
</feature>
<feature type="compositionally biased region" description="Basic and acidic residues" evidence="5">
    <location>
        <begin position="419"/>
        <end position="436"/>
    </location>
</feature>
<dbReference type="InterPro" id="IPR052225">
    <property type="entry name" value="Ser/Arg_repetitive_matrix"/>
</dbReference>
<feature type="compositionally biased region" description="Basic and acidic residues" evidence="5">
    <location>
        <begin position="386"/>
        <end position="399"/>
    </location>
</feature>
<dbReference type="GO" id="GO:0006397">
    <property type="term" value="P:mRNA processing"/>
    <property type="evidence" value="ECO:0007669"/>
    <property type="project" value="UniProtKB-KW"/>
</dbReference>
<feature type="region of interest" description="Disordered" evidence="5">
    <location>
        <begin position="313"/>
        <end position="512"/>
    </location>
</feature>
<organism evidence="8 9">
    <name type="scientific">Ambispora leptoticha</name>
    <dbReference type="NCBI Taxonomy" id="144679"/>
    <lineage>
        <taxon>Eukaryota</taxon>
        <taxon>Fungi</taxon>
        <taxon>Fungi incertae sedis</taxon>
        <taxon>Mucoromycota</taxon>
        <taxon>Glomeromycotina</taxon>
        <taxon>Glomeromycetes</taxon>
        <taxon>Archaeosporales</taxon>
        <taxon>Ambisporaceae</taxon>
        <taxon>Ambispora</taxon>
    </lineage>
</organism>
<dbReference type="GO" id="GO:0003723">
    <property type="term" value="F:RNA binding"/>
    <property type="evidence" value="ECO:0007669"/>
    <property type="project" value="TreeGrafter"/>
</dbReference>
<dbReference type="InterPro" id="IPR022991">
    <property type="entry name" value="Ribosomal_eL30_CS"/>
</dbReference>
<dbReference type="AlphaFoldDB" id="A0A9N8Z2Q8"/>
<dbReference type="Gene3D" id="3.30.1330.30">
    <property type="match status" value="1"/>
</dbReference>
<dbReference type="Pfam" id="PF01480">
    <property type="entry name" value="PWI"/>
    <property type="match status" value="1"/>
</dbReference>
<dbReference type="GO" id="GO:0048024">
    <property type="term" value="P:regulation of mRNA splicing, via spliceosome"/>
    <property type="evidence" value="ECO:0007669"/>
    <property type="project" value="TreeGrafter"/>
</dbReference>
<feature type="compositionally biased region" description="Low complexity" evidence="5">
    <location>
        <begin position="485"/>
        <end position="496"/>
    </location>
</feature>
<comment type="similarity">
    <text evidence="1">Belongs to the eukaryotic ribosomal protein eL30 family.</text>
</comment>
<dbReference type="PROSITE" id="PS00709">
    <property type="entry name" value="RIBOSOMAL_L30E_1"/>
    <property type="match status" value="1"/>
</dbReference>
<proteinExistence type="inferred from homology"/>
<protein>
    <submittedName>
        <fullName evidence="8">4565_t:CDS:1</fullName>
    </submittedName>
</protein>
<dbReference type="SUPFAM" id="SSF101233">
    <property type="entry name" value="PWI domain"/>
    <property type="match status" value="1"/>
</dbReference>
<reference evidence="8" key="1">
    <citation type="submission" date="2021-06" db="EMBL/GenBank/DDBJ databases">
        <authorList>
            <person name="Kallberg Y."/>
            <person name="Tangrot J."/>
            <person name="Rosling A."/>
        </authorList>
    </citation>
    <scope>NUCLEOTIDE SEQUENCE</scope>
    <source>
        <strain evidence="8">FL130A</strain>
    </source>
</reference>
<dbReference type="PROSITE" id="PS51025">
    <property type="entry name" value="PWI"/>
    <property type="match status" value="1"/>
</dbReference>
<dbReference type="SMART" id="SM00311">
    <property type="entry name" value="PWI"/>
    <property type="match status" value="1"/>
</dbReference>
<keyword evidence="6" id="KW-0472">Membrane</keyword>
<dbReference type="PANTHER" id="PTHR23148:SF0">
    <property type="entry name" value="SERINE_ARGININE REPETITIVE MATRIX PROTEIN 1"/>
    <property type="match status" value="1"/>
</dbReference>
<dbReference type="GO" id="GO:0005681">
    <property type="term" value="C:spliceosomal complex"/>
    <property type="evidence" value="ECO:0007669"/>
    <property type="project" value="TreeGrafter"/>
</dbReference>
<feature type="compositionally biased region" description="Basic and acidic residues" evidence="5">
    <location>
        <begin position="445"/>
        <end position="462"/>
    </location>
</feature>
<dbReference type="InterPro" id="IPR029064">
    <property type="entry name" value="Ribosomal_eL30-like_sf"/>
</dbReference>
<evidence type="ECO:0000256" key="2">
    <source>
        <dbReference type="ARBA" id="ARBA00022664"/>
    </source>
</evidence>
<keyword evidence="6" id="KW-0812">Transmembrane</keyword>
<evidence type="ECO:0000256" key="4">
    <source>
        <dbReference type="ARBA" id="ARBA00023274"/>
    </source>
</evidence>
<dbReference type="PANTHER" id="PTHR23148">
    <property type="entry name" value="SERINE/ARGININE REGULATED NUCLEAR MATRIX PROTEIN"/>
    <property type="match status" value="1"/>
</dbReference>
<name>A0A9N8Z2Q8_9GLOM</name>
<keyword evidence="6" id="KW-1133">Transmembrane helix</keyword>
<evidence type="ECO:0000256" key="6">
    <source>
        <dbReference type="SAM" id="Phobius"/>
    </source>
</evidence>
<keyword evidence="9" id="KW-1185">Reference proteome</keyword>
<keyword evidence="2" id="KW-0507">mRNA processing</keyword>
<evidence type="ECO:0000313" key="9">
    <source>
        <dbReference type="Proteomes" id="UP000789508"/>
    </source>
</evidence>
<dbReference type="GO" id="GO:0005840">
    <property type="term" value="C:ribosome"/>
    <property type="evidence" value="ECO:0007669"/>
    <property type="project" value="UniProtKB-KW"/>
</dbReference>
<dbReference type="FunFam" id="3.30.1330.30:FF:000001">
    <property type="entry name" value="60S ribosomal protein L30"/>
    <property type="match status" value="1"/>
</dbReference>